<dbReference type="EMBL" id="JACCAU010000001">
    <property type="protein sequence ID" value="NYH14210.1"/>
    <property type="molecule type" value="Genomic_DNA"/>
</dbReference>
<name>A0A7Z0AZ57_9BURK</name>
<evidence type="ECO:0000313" key="2">
    <source>
        <dbReference type="EMBL" id="NYH14210.1"/>
    </source>
</evidence>
<evidence type="ECO:0000313" key="3">
    <source>
        <dbReference type="Proteomes" id="UP000572540"/>
    </source>
</evidence>
<feature type="region of interest" description="Disordered" evidence="1">
    <location>
        <begin position="223"/>
        <end position="258"/>
    </location>
</feature>
<protein>
    <submittedName>
        <fullName evidence="2">Uncharacterized protein</fullName>
    </submittedName>
</protein>
<organism evidence="2 3">
    <name type="scientific">Paraburkholderia bryophila</name>
    <dbReference type="NCBI Taxonomy" id="420952"/>
    <lineage>
        <taxon>Bacteria</taxon>
        <taxon>Pseudomonadati</taxon>
        <taxon>Pseudomonadota</taxon>
        <taxon>Betaproteobacteria</taxon>
        <taxon>Burkholderiales</taxon>
        <taxon>Burkholderiaceae</taxon>
        <taxon>Paraburkholderia</taxon>
    </lineage>
</organism>
<evidence type="ECO:0000256" key="1">
    <source>
        <dbReference type="SAM" id="MobiDB-lite"/>
    </source>
</evidence>
<comment type="caution">
    <text evidence="2">The sequence shown here is derived from an EMBL/GenBank/DDBJ whole genome shotgun (WGS) entry which is preliminary data.</text>
</comment>
<gene>
    <name evidence="2" type="ORF">GGD41_001438</name>
</gene>
<accession>A0A7Z0AZ57</accession>
<dbReference type="RefSeq" id="WP_179709405.1">
    <property type="nucleotide sequence ID" value="NZ_JACCAU010000001.1"/>
</dbReference>
<reference evidence="2 3" key="1">
    <citation type="submission" date="2020-07" db="EMBL/GenBank/DDBJ databases">
        <title>Exploring microbial biodiversity for novel pathways involved in the catabolism of aromatic compounds derived from lignin.</title>
        <authorList>
            <person name="Elkins J."/>
        </authorList>
    </citation>
    <scope>NUCLEOTIDE SEQUENCE [LARGE SCALE GENOMIC DNA]</scope>
    <source>
        <strain evidence="2 3">H2C3B</strain>
    </source>
</reference>
<sequence length="314" mass="34781">MPTLFALQDLELFESLFSVFPRVAIAQSILLEIQRNAVHRLFNLMRARFSGLAQILTAYIDQILQPASANSTDEDLTRDTMLGEDVKSLLSDKRFILYSDDAFFRIYATEDEQVTSSFCTLDLLRIIDELELLPVHTSSRVACFPSYATQHNHSENTSWHATNDIGIRSCRPLLSFVAAGANSSALFVHPASPAPENLKIWKSIEETLGNIASRVVERCNNIRSDSANPESTSIISDTATRPRRSSTGQGLAKSSQSPLTALSTWRRLTGKDENESASLSIRELVSIDHGPMIPRCKARLEFGAMGLRRHAVAG</sequence>
<dbReference type="AlphaFoldDB" id="A0A7Z0AZ57"/>
<dbReference type="Proteomes" id="UP000572540">
    <property type="component" value="Unassembled WGS sequence"/>
</dbReference>
<proteinExistence type="predicted"/>